<dbReference type="GO" id="GO:0005739">
    <property type="term" value="C:mitochondrion"/>
    <property type="evidence" value="ECO:0007669"/>
    <property type="project" value="InterPro"/>
</dbReference>
<dbReference type="STRING" id="5762.D2W2C4"/>
<dbReference type="PANTHER" id="PTHR35316:SF1">
    <property type="entry name" value="28S RIBOSOMAL S34 PROTEIN"/>
    <property type="match status" value="1"/>
</dbReference>
<reference evidence="1 2" key="1">
    <citation type="journal article" date="2010" name="Cell">
        <title>The genome of Naegleria gruberi illuminates early eukaryotic versatility.</title>
        <authorList>
            <person name="Fritz-Laylin L.K."/>
            <person name="Prochnik S.E."/>
            <person name="Ginger M.L."/>
            <person name="Dacks J.B."/>
            <person name="Carpenter M.L."/>
            <person name="Field M.C."/>
            <person name="Kuo A."/>
            <person name="Paredez A."/>
            <person name="Chapman J."/>
            <person name="Pham J."/>
            <person name="Shu S."/>
            <person name="Neupane R."/>
            <person name="Cipriano M."/>
            <person name="Mancuso J."/>
            <person name="Tu H."/>
            <person name="Salamov A."/>
            <person name="Lindquist E."/>
            <person name="Shapiro H."/>
            <person name="Lucas S."/>
            <person name="Grigoriev I.V."/>
            <person name="Cande W.Z."/>
            <person name="Fulton C."/>
            <person name="Rokhsar D.S."/>
            <person name="Dawson S.C."/>
        </authorList>
    </citation>
    <scope>NUCLEOTIDE SEQUENCE [LARGE SCALE GENOMIC DNA]</scope>
    <source>
        <strain evidence="1 2">NEG-M</strain>
    </source>
</reference>
<dbReference type="GeneID" id="8862977"/>
<dbReference type="VEuPathDB" id="AmoebaDB:NAEGRDRAFT_75539"/>
<keyword evidence="2" id="KW-1185">Reference proteome</keyword>
<name>D2W2C4_NAEGR</name>
<accession>D2W2C4</accession>
<organism evidence="2">
    <name type="scientific">Naegleria gruberi</name>
    <name type="common">Amoeba</name>
    <dbReference type="NCBI Taxonomy" id="5762"/>
    <lineage>
        <taxon>Eukaryota</taxon>
        <taxon>Discoba</taxon>
        <taxon>Heterolobosea</taxon>
        <taxon>Tetramitia</taxon>
        <taxon>Eutetramitia</taxon>
        <taxon>Vahlkampfiidae</taxon>
        <taxon>Naegleria</taxon>
    </lineage>
</organism>
<dbReference type="InterPro" id="IPR032053">
    <property type="entry name" value="Ribosomal_mS34"/>
</dbReference>
<proteinExistence type="predicted"/>
<dbReference type="Pfam" id="PF16053">
    <property type="entry name" value="MRP-S34"/>
    <property type="match status" value="1"/>
</dbReference>
<dbReference type="RefSeq" id="XP_002669582.1">
    <property type="nucleotide sequence ID" value="XM_002669536.1"/>
</dbReference>
<dbReference type="EMBL" id="GG738925">
    <property type="protein sequence ID" value="EFC36838.1"/>
    <property type="molecule type" value="Genomic_DNA"/>
</dbReference>
<evidence type="ECO:0000313" key="2">
    <source>
        <dbReference type="Proteomes" id="UP000006671"/>
    </source>
</evidence>
<dbReference type="OMA" id="HWILENT"/>
<dbReference type="PANTHER" id="PTHR35316">
    <property type="entry name" value="28S RIBOSOMAL S34 PROTEIN"/>
    <property type="match status" value="1"/>
</dbReference>
<dbReference type="Proteomes" id="UP000006671">
    <property type="component" value="Unassembled WGS sequence"/>
</dbReference>
<protein>
    <submittedName>
        <fullName evidence="1">Predicted protein</fullName>
    </submittedName>
</protein>
<evidence type="ECO:0000313" key="1">
    <source>
        <dbReference type="EMBL" id="EFC36838.1"/>
    </source>
</evidence>
<dbReference type="KEGG" id="ngr:NAEGRDRAFT_75539"/>
<dbReference type="AlphaFoldDB" id="D2W2C4"/>
<dbReference type="GO" id="GO:0003735">
    <property type="term" value="F:structural constituent of ribosome"/>
    <property type="evidence" value="ECO:0007669"/>
    <property type="project" value="InterPro"/>
</dbReference>
<gene>
    <name evidence="1" type="ORF">NAEGRDRAFT_75539</name>
</gene>
<sequence length="137" mass="15955">MSKSLKPATEYIKAALQTTEKLNKKGTNLYDLLSRSPRNGIDLCFKRKTWKFDSYYRISKVNLSADGKHGSVWGLFYYNGKPTKETPEKIHGALKKDLWKGISEVQLEQYETKRIESEYNNWILESAMKQNEEALQK</sequence>
<dbReference type="InParanoid" id="D2W2C4"/>
<dbReference type="OrthoDB" id="16434at2759"/>